<evidence type="ECO:0000256" key="1">
    <source>
        <dbReference type="ARBA" id="ARBA00010875"/>
    </source>
</evidence>
<dbReference type="HAMAP" id="MF_00009">
    <property type="entry name" value="Endoribonucl_YbeY"/>
    <property type="match status" value="1"/>
</dbReference>
<evidence type="ECO:0000256" key="7">
    <source>
        <dbReference type="HAMAP-Rule" id="MF_00009"/>
    </source>
</evidence>
<organism evidence="8 9">
    <name type="scientific">Candidatus [Bacteroides] periocalifornicus</name>
    <dbReference type="NCBI Taxonomy" id="1702214"/>
    <lineage>
        <taxon>Bacteria</taxon>
        <taxon>Pseudomonadati</taxon>
        <taxon>Bacteroidota</taxon>
    </lineage>
</organism>
<dbReference type="InterPro" id="IPR002036">
    <property type="entry name" value="YbeY"/>
</dbReference>
<feature type="binding site" evidence="7">
    <location>
        <position position="111"/>
    </location>
    <ligand>
        <name>Zn(2+)</name>
        <dbReference type="ChEBI" id="CHEBI:29105"/>
        <note>catalytic</note>
    </ligand>
</feature>
<dbReference type="EC" id="3.1.-.-" evidence="7"/>
<keyword evidence="9" id="KW-1185">Reference proteome</keyword>
<dbReference type="GO" id="GO:0004521">
    <property type="term" value="F:RNA endonuclease activity"/>
    <property type="evidence" value="ECO:0007669"/>
    <property type="project" value="UniProtKB-UniRule"/>
</dbReference>
<keyword evidence="2 7" id="KW-0540">Nuclease</keyword>
<keyword evidence="6 7" id="KW-0862">Zinc</keyword>
<dbReference type="Pfam" id="PF02130">
    <property type="entry name" value="YbeY"/>
    <property type="match status" value="1"/>
</dbReference>
<keyword evidence="7" id="KW-0963">Cytoplasm</keyword>
<evidence type="ECO:0000256" key="2">
    <source>
        <dbReference type="ARBA" id="ARBA00022722"/>
    </source>
</evidence>
<evidence type="ECO:0000313" key="9">
    <source>
        <dbReference type="Proteomes" id="UP000054172"/>
    </source>
</evidence>
<feature type="binding site" evidence="7">
    <location>
        <position position="107"/>
    </location>
    <ligand>
        <name>Zn(2+)</name>
        <dbReference type="ChEBI" id="CHEBI:29105"/>
        <note>catalytic</note>
    </ligand>
</feature>
<dbReference type="NCBIfam" id="TIGR00043">
    <property type="entry name" value="rRNA maturation RNase YbeY"/>
    <property type="match status" value="1"/>
</dbReference>
<dbReference type="PATRIC" id="fig|1702214.3.peg.937"/>
<comment type="cofactor">
    <cofactor evidence="7">
        <name>Zn(2+)</name>
        <dbReference type="ChEBI" id="CHEBI:29105"/>
    </cofactor>
    <text evidence="7">Binds 1 zinc ion.</text>
</comment>
<dbReference type="Gene3D" id="3.40.390.30">
    <property type="entry name" value="Metalloproteases ('zincins'), catalytic domain"/>
    <property type="match status" value="1"/>
</dbReference>
<keyword evidence="7" id="KW-0698">rRNA processing</keyword>
<dbReference type="GO" id="GO:0008270">
    <property type="term" value="F:zinc ion binding"/>
    <property type="evidence" value="ECO:0007669"/>
    <property type="project" value="UniProtKB-UniRule"/>
</dbReference>
<comment type="subcellular location">
    <subcellularLocation>
        <location evidence="7">Cytoplasm</location>
    </subcellularLocation>
</comment>
<gene>
    <name evidence="7" type="primary">ybeY</name>
    <name evidence="8" type="ORF">AL399_02895</name>
</gene>
<dbReference type="SUPFAM" id="SSF55486">
    <property type="entry name" value="Metalloproteases ('zincins'), catalytic domain"/>
    <property type="match status" value="1"/>
</dbReference>
<protein>
    <recommendedName>
        <fullName evidence="7">Endoribonuclease YbeY</fullName>
        <ecNumber evidence="7">3.1.-.-</ecNumber>
    </recommendedName>
</protein>
<dbReference type="GO" id="GO:0006364">
    <property type="term" value="P:rRNA processing"/>
    <property type="evidence" value="ECO:0007669"/>
    <property type="project" value="UniProtKB-UniRule"/>
</dbReference>
<dbReference type="EMBL" id="LIIK01000009">
    <property type="protein sequence ID" value="KQM09225.1"/>
    <property type="molecule type" value="Genomic_DNA"/>
</dbReference>
<feature type="binding site" evidence="7">
    <location>
        <position position="117"/>
    </location>
    <ligand>
        <name>Zn(2+)</name>
        <dbReference type="ChEBI" id="CHEBI:29105"/>
        <note>catalytic</note>
    </ligand>
</feature>
<evidence type="ECO:0000256" key="5">
    <source>
        <dbReference type="ARBA" id="ARBA00022801"/>
    </source>
</evidence>
<name>A0A0Q4B845_9BACT</name>
<dbReference type="GO" id="GO:0005737">
    <property type="term" value="C:cytoplasm"/>
    <property type="evidence" value="ECO:0007669"/>
    <property type="project" value="UniProtKB-SubCell"/>
</dbReference>
<evidence type="ECO:0000256" key="3">
    <source>
        <dbReference type="ARBA" id="ARBA00022723"/>
    </source>
</evidence>
<keyword evidence="7" id="KW-0690">Ribosome biogenesis</keyword>
<reference evidence="8" key="1">
    <citation type="submission" date="2015-08" db="EMBL/GenBank/DDBJ databases">
        <title>Candidatus Bacteriodes Periocalifornicus.</title>
        <authorList>
            <person name="McLean J.S."/>
            <person name="Kelley S."/>
        </authorList>
    </citation>
    <scope>NUCLEOTIDE SEQUENCE [LARGE SCALE GENOMIC DNA]</scope>
    <source>
        <strain evidence="8">12B</strain>
    </source>
</reference>
<sequence length="141" mass="16376">MPIVFANRNITFQLRHKRELRASIAKIIADYGLRAGRIDYRFCDKHHIKRINIQFLRHHYYTDIITFGNLEGNVVNADILIAKDVVQENSERFGTSFPDEMARVIFHGILHLVGLNDKTAEEATAMRSAEEKYLAYFHSLL</sequence>
<comment type="function">
    <text evidence="7">Single strand-specific metallo-endoribonuclease involved in late-stage 70S ribosome quality control and in maturation of the 3' terminus of the 16S rRNA.</text>
</comment>
<keyword evidence="3 7" id="KW-0479">Metal-binding</keyword>
<accession>A0A0Q4B845</accession>
<dbReference type="AlphaFoldDB" id="A0A0Q4B845"/>
<comment type="caution">
    <text evidence="8">The sequence shown here is derived from an EMBL/GenBank/DDBJ whole genome shotgun (WGS) entry which is preliminary data.</text>
</comment>
<evidence type="ECO:0000256" key="6">
    <source>
        <dbReference type="ARBA" id="ARBA00022833"/>
    </source>
</evidence>
<dbReference type="STRING" id="1702214.AL399_02895"/>
<dbReference type="GO" id="GO:0004222">
    <property type="term" value="F:metalloendopeptidase activity"/>
    <property type="evidence" value="ECO:0007669"/>
    <property type="project" value="InterPro"/>
</dbReference>
<keyword evidence="5 7" id="KW-0378">Hydrolase</keyword>
<keyword evidence="4 7" id="KW-0255">Endonuclease</keyword>
<evidence type="ECO:0000256" key="4">
    <source>
        <dbReference type="ARBA" id="ARBA00022759"/>
    </source>
</evidence>
<evidence type="ECO:0000313" key="8">
    <source>
        <dbReference type="EMBL" id="KQM09225.1"/>
    </source>
</evidence>
<proteinExistence type="inferred from homology"/>
<dbReference type="InterPro" id="IPR023091">
    <property type="entry name" value="MetalPrtase_cat_dom_sf_prd"/>
</dbReference>
<dbReference type="Proteomes" id="UP000054172">
    <property type="component" value="Unassembled WGS sequence"/>
</dbReference>
<comment type="similarity">
    <text evidence="1 7">Belongs to the endoribonuclease YbeY family.</text>
</comment>